<gene>
    <name evidence="1" type="primary">25</name>
    <name evidence="1" type="ORF">SEA_OHMYWARD_25</name>
</gene>
<protein>
    <submittedName>
        <fullName evidence="1">Minor tail protein</fullName>
    </submittedName>
</protein>
<organism evidence="1 2">
    <name type="scientific">Gordonia phage OhMyWard</name>
    <dbReference type="NCBI Taxonomy" id="2652414"/>
    <lineage>
        <taxon>Viruses</taxon>
        <taxon>Duplodnaviria</taxon>
        <taxon>Heunggongvirae</taxon>
        <taxon>Uroviricota</taxon>
        <taxon>Caudoviricetes</taxon>
        <taxon>Deejayvirinae</taxon>
        <taxon>Kenoshavirus</taxon>
        <taxon>Kenoshavirus ohmyward</taxon>
    </lineage>
</organism>
<evidence type="ECO:0000313" key="1">
    <source>
        <dbReference type="EMBL" id="QFP94907.1"/>
    </source>
</evidence>
<dbReference type="RefSeq" id="YP_009852773.1">
    <property type="nucleotide sequence ID" value="NC_048816.1"/>
</dbReference>
<name>A0A5P8D7A2_9CAUD</name>
<dbReference type="EMBL" id="MN284896">
    <property type="protein sequence ID" value="QFP94907.1"/>
    <property type="molecule type" value="Genomic_DNA"/>
</dbReference>
<sequence length="295" mass="31547">MPEIKWDATGERLYETGVDHGVLFIPNSTGEYDKGYAWNGLTSVSESPSGAEANPQYADNIKYLNLISNEEFGATIEAFTYPEAFAQCDGTAVVGGVQIAQQTRKSFGFSYRSLIGNDLVGTDFGYKIHLVYGCDAAPSEKSRSTVNDSPEAATFSWELTTNPVPVEGINEATGKPYRNTAHLIVDSTKVAPADLKAFEDILYGRDGEEPRMPSPTEVLSLLGDSVTEVTATAPTFDAPSDTVTIPSVTGVSYKIEGVPVAAGDRVITEETVVTAEATPGYKLPTGATTTWTFTP</sequence>
<evidence type="ECO:0000313" key="2">
    <source>
        <dbReference type="Proteomes" id="UP000326805"/>
    </source>
</evidence>
<dbReference type="Proteomes" id="UP000326805">
    <property type="component" value="Segment"/>
</dbReference>
<accession>A0A5P8D7A2</accession>
<proteinExistence type="predicted"/>
<keyword evidence="2" id="KW-1185">Reference proteome</keyword>
<dbReference type="GeneID" id="55623408"/>
<reference evidence="1 2" key="1">
    <citation type="submission" date="2019-08" db="EMBL/GenBank/DDBJ databases">
        <authorList>
            <person name="Ward C."/>
            <person name="Batin B."/>
            <person name="Choi E."/>
            <person name="Dhami J."/>
            <person name="Figueroa S."/>
            <person name="Kim S."/>
            <person name="Kim U."/>
            <person name="Klim L."/>
            <person name="Lee Y.S."/>
            <person name="Lim D."/>
            <person name="Nathaniel A."/>
            <person name="Shih C."/>
            <person name="Simental K."/>
            <person name="Shu E."/>
            <person name="Trivedi R."/>
            <person name="Valladolid I."/>
            <person name="Wang C."/>
            <person name="Yoo K."/>
            <person name="Choi J.D."/>
            <person name="Dean N."/>
            <person name="Muthiah A.S."/>
            <person name="Diaz A."/>
            <person name="Garlena R.A."/>
            <person name="Russell D.A."/>
            <person name="Pope W.H."/>
            <person name="Jacobs-Sera D."/>
            <person name="Hatfull G.F."/>
        </authorList>
    </citation>
    <scope>NUCLEOTIDE SEQUENCE [LARGE SCALE GENOMIC DNA]</scope>
</reference>
<dbReference type="KEGG" id="vg:55623408"/>